<keyword evidence="3" id="KW-1185">Reference proteome</keyword>
<proteinExistence type="predicted"/>
<sequence length="117" mass="12620">MADENSYFADPARIQGGVRQIDQISSIAREMMRDFVNEVNLTRDWPGTSDSFAKEVVPQEHKERESTSDTGQALADAVVSVADGTTANLKNILTTQGGNLDAIHESSGRGNTTGGRH</sequence>
<dbReference type="Proteomes" id="UP001501563">
    <property type="component" value="Unassembled WGS sequence"/>
</dbReference>
<evidence type="ECO:0000313" key="2">
    <source>
        <dbReference type="EMBL" id="GAA3875047.1"/>
    </source>
</evidence>
<dbReference type="EMBL" id="BAAAZA010000012">
    <property type="protein sequence ID" value="GAA3875047.1"/>
    <property type="molecule type" value="Genomic_DNA"/>
</dbReference>
<evidence type="ECO:0000313" key="3">
    <source>
        <dbReference type="Proteomes" id="UP001501563"/>
    </source>
</evidence>
<feature type="region of interest" description="Disordered" evidence="1">
    <location>
        <begin position="96"/>
        <end position="117"/>
    </location>
</feature>
<protein>
    <submittedName>
        <fullName evidence="2">Uncharacterized protein</fullName>
    </submittedName>
</protein>
<reference evidence="3" key="1">
    <citation type="journal article" date="2019" name="Int. J. Syst. Evol. Microbiol.">
        <title>The Global Catalogue of Microorganisms (GCM) 10K type strain sequencing project: providing services to taxonomists for standard genome sequencing and annotation.</title>
        <authorList>
            <consortium name="The Broad Institute Genomics Platform"/>
            <consortium name="The Broad Institute Genome Sequencing Center for Infectious Disease"/>
            <person name="Wu L."/>
            <person name="Ma J."/>
        </authorList>
    </citation>
    <scope>NUCLEOTIDE SEQUENCE [LARGE SCALE GENOMIC DNA]</scope>
    <source>
        <strain evidence="3">JCM 16578</strain>
    </source>
</reference>
<gene>
    <name evidence="2" type="ORF">GCM10022207_46100</name>
</gene>
<name>A0ABP7KF90_9ACTN</name>
<comment type="caution">
    <text evidence="2">The sequence shown here is derived from an EMBL/GenBank/DDBJ whole genome shotgun (WGS) entry which is preliminary data.</text>
</comment>
<organism evidence="2 3">
    <name type="scientific">Streptomyces lannensis</name>
    <dbReference type="NCBI Taxonomy" id="766498"/>
    <lineage>
        <taxon>Bacteria</taxon>
        <taxon>Bacillati</taxon>
        <taxon>Actinomycetota</taxon>
        <taxon>Actinomycetes</taxon>
        <taxon>Kitasatosporales</taxon>
        <taxon>Streptomycetaceae</taxon>
        <taxon>Streptomyces</taxon>
    </lineage>
</organism>
<evidence type="ECO:0000256" key="1">
    <source>
        <dbReference type="SAM" id="MobiDB-lite"/>
    </source>
</evidence>
<accession>A0ABP7KF90</accession>
<dbReference type="RefSeq" id="WP_059128591.1">
    <property type="nucleotide sequence ID" value="NZ_BAAAZA010000012.1"/>
</dbReference>